<organism evidence="2 3">
    <name type="scientific">Blastopirellula marina</name>
    <dbReference type="NCBI Taxonomy" id="124"/>
    <lineage>
        <taxon>Bacteria</taxon>
        <taxon>Pseudomonadati</taxon>
        <taxon>Planctomycetota</taxon>
        <taxon>Planctomycetia</taxon>
        <taxon>Pirellulales</taxon>
        <taxon>Pirellulaceae</taxon>
        <taxon>Blastopirellula</taxon>
    </lineage>
</organism>
<accession>A0A2S8FCT1</accession>
<evidence type="ECO:0000313" key="3">
    <source>
        <dbReference type="Proteomes" id="UP000239388"/>
    </source>
</evidence>
<dbReference type="Proteomes" id="UP000239388">
    <property type="component" value="Unassembled WGS sequence"/>
</dbReference>
<name>A0A2S8FCT1_9BACT</name>
<reference evidence="2 3" key="1">
    <citation type="submission" date="2018-02" db="EMBL/GenBank/DDBJ databases">
        <title>Comparative genomes isolates from brazilian mangrove.</title>
        <authorList>
            <person name="Araujo J.E."/>
            <person name="Taketani R.G."/>
            <person name="Silva M.C.P."/>
            <person name="Loureco M.V."/>
            <person name="Andreote F.D."/>
        </authorList>
    </citation>
    <scope>NUCLEOTIDE SEQUENCE [LARGE SCALE GENOMIC DNA]</scope>
    <source>
        <strain evidence="2 3">NAP PRIS-MGV</strain>
    </source>
</reference>
<evidence type="ECO:0008006" key="4">
    <source>
        <dbReference type="Google" id="ProtNLM"/>
    </source>
</evidence>
<sequence length="568" mass="63149">MRVIYATSIVLLSFCGAMQAEELPALPSGTITTVGDEAATAELKHRQTVDQQMQAKSISLDVREVPLHEFIETLSKQANVPISLDNAALQDMGLSRNAKVTVEAKNLSASSVLDLALQKYGLTYVPNEDGIEITSREERDLILQVRTYSLSALLQDSSGTIERWQEIITGNLAKDSWEVLGGPGTVRAFGNSLVVSQTEEVHAEIDYFLTMAAQAKQFSSDDYPVKSLLILQQDQAIQALREQLATTEIEIAFQAGTLRQAVEALNKKGAFKIQIDEQALIAQNQNASMSVTLSPRRRSVQRTLDELLRPAGLTWCVSARDNSVVITTPYTNCFTEEPRLYPVRDLVWHGLKVETPQQRQTLAEITHWQGKQWREVAILKSVRAPGVPALPDFATLDQLIQGTIEPGSWEALGGSGTLQFVEEIDCLLIDQRPEIHDAIARMLHQVRQQQSPDTPQKLREQIEKTNAEIISVRYPLVWNSATADLDEAGFNNLTRLIRSGTEEASWQKPEASLHFAYRDLVVRQRRDVQRQVLSILRELDLIYLTPKANSPEQAPPGQYLGGGGGGFF</sequence>
<dbReference type="OrthoDB" id="291047at2"/>
<protein>
    <recommendedName>
        <fullName evidence="4">Secretin/TonB short N-terminal domain-containing protein</fullName>
    </recommendedName>
</protein>
<feature type="chain" id="PRO_5015647119" description="Secretin/TonB short N-terminal domain-containing protein" evidence="1">
    <location>
        <begin position="21"/>
        <end position="568"/>
    </location>
</feature>
<dbReference type="Gene3D" id="3.55.50.30">
    <property type="match status" value="1"/>
</dbReference>
<proteinExistence type="predicted"/>
<gene>
    <name evidence="2" type="ORF">C5Y98_22185</name>
</gene>
<feature type="signal peptide" evidence="1">
    <location>
        <begin position="1"/>
        <end position="20"/>
    </location>
</feature>
<evidence type="ECO:0000313" key="2">
    <source>
        <dbReference type="EMBL" id="PQO29973.1"/>
    </source>
</evidence>
<comment type="caution">
    <text evidence="2">The sequence shown here is derived from an EMBL/GenBank/DDBJ whole genome shotgun (WGS) entry which is preliminary data.</text>
</comment>
<dbReference type="AlphaFoldDB" id="A0A2S8FCT1"/>
<evidence type="ECO:0000256" key="1">
    <source>
        <dbReference type="SAM" id="SignalP"/>
    </source>
</evidence>
<keyword evidence="1" id="KW-0732">Signal</keyword>
<dbReference type="RefSeq" id="WP_105357531.1">
    <property type="nucleotide sequence ID" value="NZ_PUIB01000022.1"/>
</dbReference>
<dbReference type="EMBL" id="PUIB01000022">
    <property type="protein sequence ID" value="PQO29973.1"/>
    <property type="molecule type" value="Genomic_DNA"/>
</dbReference>